<evidence type="ECO:0000313" key="2">
    <source>
        <dbReference type="EnsemblPlants" id="Kaladp0076s0087.1.v1.1"/>
    </source>
</evidence>
<feature type="compositionally biased region" description="Basic and acidic residues" evidence="1">
    <location>
        <begin position="20"/>
        <end position="55"/>
    </location>
</feature>
<dbReference type="EnsemblPlants" id="Kaladp0076s0087.1.v1.1">
    <property type="protein sequence ID" value="Kaladp0076s0087.1.v1.1"/>
    <property type="gene ID" value="Kaladp0076s0087.v1.1"/>
</dbReference>
<organism evidence="2 3">
    <name type="scientific">Kalanchoe fedtschenkoi</name>
    <name type="common">Lavender scallops</name>
    <name type="synonym">South American air plant</name>
    <dbReference type="NCBI Taxonomy" id="63787"/>
    <lineage>
        <taxon>Eukaryota</taxon>
        <taxon>Viridiplantae</taxon>
        <taxon>Streptophyta</taxon>
        <taxon>Embryophyta</taxon>
        <taxon>Tracheophyta</taxon>
        <taxon>Spermatophyta</taxon>
        <taxon>Magnoliopsida</taxon>
        <taxon>eudicotyledons</taxon>
        <taxon>Gunneridae</taxon>
        <taxon>Pentapetalae</taxon>
        <taxon>Saxifragales</taxon>
        <taxon>Crassulaceae</taxon>
        <taxon>Kalanchoe</taxon>
    </lineage>
</organism>
<name>A0A7N0UPZ4_KALFE</name>
<evidence type="ECO:0000256" key="1">
    <source>
        <dbReference type="SAM" id="MobiDB-lite"/>
    </source>
</evidence>
<evidence type="ECO:0000313" key="3">
    <source>
        <dbReference type="Proteomes" id="UP000594263"/>
    </source>
</evidence>
<protein>
    <submittedName>
        <fullName evidence="2">Uncharacterized protein</fullName>
    </submittedName>
</protein>
<feature type="region of interest" description="Disordered" evidence="1">
    <location>
        <begin position="1"/>
        <end position="55"/>
    </location>
</feature>
<proteinExistence type="predicted"/>
<keyword evidence="3" id="KW-1185">Reference proteome</keyword>
<dbReference type="AlphaFoldDB" id="A0A7N0UPZ4"/>
<sequence>MMQVPPDFYIPDFDEDDQNPDERVDQRAQDRHIQRDDEYYKGDNDNDHDYPMNDL</sequence>
<reference evidence="2" key="1">
    <citation type="submission" date="2021-01" db="UniProtKB">
        <authorList>
            <consortium name="EnsemblPlants"/>
        </authorList>
    </citation>
    <scope>IDENTIFICATION</scope>
</reference>
<dbReference type="Gramene" id="Kaladp0076s0087.1.v1.1">
    <property type="protein sequence ID" value="Kaladp0076s0087.1.v1.1"/>
    <property type="gene ID" value="Kaladp0076s0087.v1.1"/>
</dbReference>
<dbReference type="Proteomes" id="UP000594263">
    <property type="component" value="Unplaced"/>
</dbReference>
<accession>A0A7N0UPZ4</accession>